<dbReference type="EMBL" id="KE343820">
    <property type="protein sequence ID" value="EXB42392.1"/>
    <property type="molecule type" value="Genomic_DNA"/>
</dbReference>
<keyword evidence="1" id="KW-1133">Transmembrane helix</keyword>
<feature type="transmembrane region" description="Helical" evidence="1">
    <location>
        <begin position="27"/>
        <end position="49"/>
    </location>
</feature>
<accession>W9R936</accession>
<gene>
    <name evidence="2" type="ORF">L484_021986</name>
</gene>
<protein>
    <submittedName>
        <fullName evidence="2">Uncharacterized protein</fullName>
    </submittedName>
</protein>
<proteinExistence type="predicted"/>
<keyword evidence="1" id="KW-0472">Membrane</keyword>
<reference evidence="3" key="1">
    <citation type="submission" date="2013-01" db="EMBL/GenBank/DDBJ databases">
        <title>Draft Genome Sequence of a Mulberry Tree, Morus notabilis C.K. Schneid.</title>
        <authorList>
            <person name="He N."/>
            <person name="Zhao S."/>
        </authorList>
    </citation>
    <scope>NUCLEOTIDE SEQUENCE</scope>
</reference>
<evidence type="ECO:0000256" key="1">
    <source>
        <dbReference type="SAM" id="Phobius"/>
    </source>
</evidence>
<keyword evidence="1" id="KW-0812">Transmembrane</keyword>
<name>W9R936_9ROSA</name>
<evidence type="ECO:0000313" key="2">
    <source>
        <dbReference type="EMBL" id="EXB42392.1"/>
    </source>
</evidence>
<sequence>MSRSIKDAVSMLMYVVLRKNIQIFSEFAALLVDFVSVLTSTVQFSGLLFRRTTTRVSSRYSSPMSSMIARHDR</sequence>
<organism evidence="2 3">
    <name type="scientific">Morus notabilis</name>
    <dbReference type="NCBI Taxonomy" id="981085"/>
    <lineage>
        <taxon>Eukaryota</taxon>
        <taxon>Viridiplantae</taxon>
        <taxon>Streptophyta</taxon>
        <taxon>Embryophyta</taxon>
        <taxon>Tracheophyta</taxon>
        <taxon>Spermatophyta</taxon>
        <taxon>Magnoliopsida</taxon>
        <taxon>eudicotyledons</taxon>
        <taxon>Gunneridae</taxon>
        <taxon>Pentapetalae</taxon>
        <taxon>rosids</taxon>
        <taxon>fabids</taxon>
        <taxon>Rosales</taxon>
        <taxon>Moraceae</taxon>
        <taxon>Moreae</taxon>
        <taxon>Morus</taxon>
    </lineage>
</organism>
<evidence type="ECO:0000313" key="3">
    <source>
        <dbReference type="Proteomes" id="UP000030645"/>
    </source>
</evidence>
<keyword evidence="3" id="KW-1185">Reference proteome</keyword>
<dbReference type="AlphaFoldDB" id="W9R936"/>
<dbReference type="eggNOG" id="ENOG502SGVF">
    <property type="taxonomic scope" value="Eukaryota"/>
</dbReference>
<dbReference type="Proteomes" id="UP000030645">
    <property type="component" value="Unassembled WGS sequence"/>
</dbReference>